<feature type="region of interest" description="Disordered" evidence="1">
    <location>
        <begin position="207"/>
        <end position="307"/>
    </location>
</feature>
<gene>
    <name evidence="2" type="ORF">ACE3NQ_30125</name>
</gene>
<name>A0ABV5BHT9_9BACL</name>
<accession>A0ABV5BHT9</accession>
<feature type="compositionally biased region" description="Polar residues" evidence="1">
    <location>
        <begin position="268"/>
        <end position="279"/>
    </location>
</feature>
<evidence type="ECO:0000313" key="3">
    <source>
        <dbReference type="Proteomes" id="UP001580407"/>
    </source>
</evidence>
<feature type="compositionally biased region" description="Low complexity" evidence="1">
    <location>
        <begin position="150"/>
        <end position="163"/>
    </location>
</feature>
<comment type="caution">
    <text evidence="2">The sequence shown here is derived from an EMBL/GenBank/DDBJ whole genome shotgun (WGS) entry which is preliminary data.</text>
</comment>
<dbReference type="RefSeq" id="WP_375528827.1">
    <property type="nucleotide sequence ID" value="NZ_JBHILM010000060.1"/>
</dbReference>
<feature type="compositionally biased region" description="Polar residues" evidence="1">
    <location>
        <begin position="239"/>
        <end position="254"/>
    </location>
</feature>
<evidence type="ECO:0000313" key="2">
    <source>
        <dbReference type="EMBL" id="MFB5685170.1"/>
    </source>
</evidence>
<dbReference type="EMBL" id="JBHILM010000060">
    <property type="protein sequence ID" value="MFB5685170.1"/>
    <property type="molecule type" value="Genomic_DNA"/>
</dbReference>
<feature type="region of interest" description="Disordered" evidence="1">
    <location>
        <begin position="95"/>
        <end position="163"/>
    </location>
</feature>
<dbReference type="Proteomes" id="UP001580407">
    <property type="component" value="Unassembled WGS sequence"/>
</dbReference>
<proteinExistence type="predicted"/>
<evidence type="ECO:0000256" key="1">
    <source>
        <dbReference type="SAM" id="MobiDB-lite"/>
    </source>
</evidence>
<keyword evidence="3" id="KW-1185">Reference proteome</keyword>
<sequence length="307" mass="31461">MGSFEKWHPLEEFEKEAILDASQQTLDSIKDLEGICAGWPAEFLQPINHLSVAAAEMLECAKADLSFDHQLNQLDDLISQIIGVTLDALASQTPVMPPDGPELSVTDELPGDAGASDTLDRSGAILAQPIGKEPGGPADQELDAPAQVPAAGTQTGATVEAAAAEPAGEPLIPAAAESVGEPLILAAAGSTGEPLILAASEPAGAAVRPARSKPPAHLILPPRSEPTGEPASPKASQPLRPNQASSGLSAQLTAKSAKVYRKTGKTDAPSQMTESSRPDQGTVPGEMRAGMSTSGIICSPNLRISGK</sequence>
<organism evidence="2 3">
    <name type="scientific">Paenibacillus terreus</name>
    <dbReference type="NCBI Taxonomy" id="1387834"/>
    <lineage>
        <taxon>Bacteria</taxon>
        <taxon>Bacillati</taxon>
        <taxon>Bacillota</taxon>
        <taxon>Bacilli</taxon>
        <taxon>Bacillales</taxon>
        <taxon>Paenibacillaceae</taxon>
        <taxon>Paenibacillus</taxon>
    </lineage>
</organism>
<reference evidence="2 3" key="1">
    <citation type="submission" date="2024-09" db="EMBL/GenBank/DDBJ databases">
        <authorList>
            <person name="Ruan L."/>
        </authorList>
    </citation>
    <scope>NUCLEOTIDE SEQUENCE [LARGE SCALE GENOMIC DNA]</scope>
    <source>
        <strain evidence="2 3">D33</strain>
    </source>
</reference>
<protein>
    <submittedName>
        <fullName evidence="2">Uncharacterized protein</fullName>
    </submittedName>
</protein>